<keyword evidence="3" id="KW-1185">Reference proteome</keyword>
<reference evidence="2 3" key="1">
    <citation type="submission" date="2024-07" db="EMBL/GenBank/DDBJ databases">
        <title>Luteimonas salilacus sp. nov., isolated from the shore soil of Salt Lake in Tibet of China.</title>
        <authorList>
            <person name="Zhang X."/>
            <person name="Li A."/>
        </authorList>
    </citation>
    <scope>NUCLEOTIDE SEQUENCE [LARGE SCALE GENOMIC DNA]</scope>
    <source>
        <strain evidence="2 3">B3-2-R+30</strain>
    </source>
</reference>
<dbReference type="PANTHER" id="PTHR48098">
    <property type="entry name" value="ENTEROCHELIN ESTERASE-RELATED"/>
    <property type="match status" value="1"/>
</dbReference>
<evidence type="ECO:0000256" key="1">
    <source>
        <dbReference type="SAM" id="SignalP"/>
    </source>
</evidence>
<dbReference type="Proteomes" id="UP001566331">
    <property type="component" value="Unassembled WGS sequence"/>
</dbReference>
<dbReference type="InterPro" id="IPR000801">
    <property type="entry name" value="Esterase-like"/>
</dbReference>
<dbReference type="EMBL" id="JBFWIC010000006">
    <property type="protein sequence ID" value="MEZ0474192.1"/>
    <property type="molecule type" value="Genomic_DNA"/>
</dbReference>
<dbReference type="SUPFAM" id="SSF53474">
    <property type="entry name" value="alpha/beta-Hydrolases"/>
    <property type="match status" value="1"/>
</dbReference>
<protein>
    <submittedName>
        <fullName evidence="2">Alpha/beta hydrolase-fold protein</fullName>
    </submittedName>
</protein>
<dbReference type="GO" id="GO:0016787">
    <property type="term" value="F:hydrolase activity"/>
    <property type="evidence" value="ECO:0007669"/>
    <property type="project" value="UniProtKB-KW"/>
</dbReference>
<feature type="signal peptide" evidence="1">
    <location>
        <begin position="1"/>
        <end position="19"/>
    </location>
</feature>
<evidence type="ECO:0000313" key="2">
    <source>
        <dbReference type="EMBL" id="MEZ0474192.1"/>
    </source>
</evidence>
<dbReference type="Gene3D" id="3.40.50.1820">
    <property type="entry name" value="alpha/beta hydrolase"/>
    <property type="match status" value="1"/>
</dbReference>
<dbReference type="Pfam" id="PF00756">
    <property type="entry name" value="Esterase"/>
    <property type="match status" value="1"/>
</dbReference>
<gene>
    <name evidence="2" type="ORF">AB6713_06115</name>
</gene>
<keyword evidence="1" id="KW-0732">Signal</keyword>
<dbReference type="InterPro" id="IPR050583">
    <property type="entry name" value="Mycobacterial_A85_antigen"/>
</dbReference>
<keyword evidence="2" id="KW-0378">Hydrolase</keyword>
<proteinExistence type="predicted"/>
<organism evidence="2 3">
    <name type="scientific">Luteimonas salinilitoris</name>
    <dbReference type="NCBI Taxonomy" id="3237697"/>
    <lineage>
        <taxon>Bacteria</taxon>
        <taxon>Pseudomonadati</taxon>
        <taxon>Pseudomonadota</taxon>
        <taxon>Gammaproteobacteria</taxon>
        <taxon>Lysobacterales</taxon>
        <taxon>Lysobacteraceae</taxon>
        <taxon>Luteimonas</taxon>
    </lineage>
</organism>
<comment type="caution">
    <text evidence="2">The sequence shown here is derived from an EMBL/GenBank/DDBJ whole genome shotgun (WGS) entry which is preliminary data.</text>
</comment>
<dbReference type="PANTHER" id="PTHR48098:SF3">
    <property type="entry name" value="IRON(III) ENTEROBACTIN ESTERASE"/>
    <property type="match status" value="1"/>
</dbReference>
<name>A0ABV4HN82_9GAMM</name>
<evidence type="ECO:0000313" key="3">
    <source>
        <dbReference type="Proteomes" id="UP001566331"/>
    </source>
</evidence>
<accession>A0ABV4HN82</accession>
<sequence length="542" mass="60069">MPRWLLALLLAMLAPAAAATDFRVVLDPAVADGPVTGRLIVAVARAGQPEPRLAIGLNGPAVFGVDVEGLAPGAEVAVGADAAAYPLESLDALPPGDYHVQAVLVRYTQLDRADGHRLWLPLTDRRVPFHAKPGNLYSAVQSATLGPDVAPVPLRLAATVPELPELEDTPWIRRVRIRSEILSDFWGVPIHIGASVLLPRGFDENPDARYPLVYVFGHGNAPFGFDPDPASHDEAAVARARDANVETGYEFSQAWQGEDFPRVVAITFEHPSPYFVESYAVDSPNNGPYGEALTSEIMPELERRFRGIGQPHARIVEGASTGGWEALALQLHYPDFFGGAWVFNPDPIDFRNYLLSDIYADDNMFSVPANDWLQTERPFRRTRDGQPLLDMRHLAAFEAVLGSRGRSGYQLDIWQATHGPAGEDGYPRLLFDKRSGAIDREVATWMRDNGYDLSAYARDHWDQLAPRLRGKLHLFAGEMDDFYLNLAVYRFERMLREVAGDGYPARFEYGRPMKGHNWHHTDWAGVVREMAAHVDANAPARP</sequence>
<feature type="chain" id="PRO_5045808099" evidence="1">
    <location>
        <begin position="20"/>
        <end position="542"/>
    </location>
</feature>
<dbReference type="RefSeq" id="WP_370562026.1">
    <property type="nucleotide sequence ID" value="NZ_JBFWIB010000001.1"/>
</dbReference>
<dbReference type="InterPro" id="IPR029058">
    <property type="entry name" value="AB_hydrolase_fold"/>
</dbReference>